<evidence type="ECO:0000259" key="2">
    <source>
        <dbReference type="Pfam" id="PF01757"/>
    </source>
</evidence>
<evidence type="ECO:0000313" key="4">
    <source>
        <dbReference type="Proteomes" id="UP000580568"/>
    </source>
</evidence>
<feature type="transmembrane region" description="Helical" evidence="1">
    <location>
        <begin position="300"/>
        <end position="318"/>
    </location>
</feature>
<dbReference type="Pfam" id="PF01757">
    <property type="entry name" value="Acyl_transf_3"/>
    <property type="match status" value="1"/>
</dbReference>
<dbReference type="EMBL" id="BLZR01000001">
    <property type="protein sequence ID" value="GFP76096.1"/>
    <property type="molecule type" value="Genomic_DNA"/>
</dbReference>
<feature type="transmembrane region" description="Helical" evidence="1">
    <location>
        <begin position="81"/>
        <end position="104"/>
    </location>
</feature>
<evidence type="ECO:0000313" key="3">
    <source>
        <dbReference type="EMBL" id="GFP76096.1"/>
    </source>
</evidence>
<keyword evidence="1" id="KW-0812">Transmembrane</keyword>
<proteinExistence type="predicted"/>
<feature type="transmembrane region" description="Helical" evidence="1">
    <location>
        <begin position="201"/>
        <end position="217"/>
    </location>
</feature>
<keyword evidence="1" id="KW-1133">Transmembrane helix</keyword>
<feature type="domain" description="Acyltransferase 3" evidence="2">
    <location>
        <begin position="4"/>
        <end position="343"/>
    </location>
</feature>
<keyword evidence="1" id="KW-0472">Membrane</keyword>
<keyword evidence="4" id="KW-1185">Reference proteome</keyword>
<gene>
    <name evidence="3" type="ORF">bsdtw1_02192</name>
</gene>
<organism evidence="3 4">
    <name type="scientific">Clostridium fungisolvens</name>
    <dbReference type="NCBI Taxonomy" id="1604897"/>
    <lineage>
        <taxon>Bacteria</taxon>
        <taxon>Bacillati</taxon>
        <taxon>Bacillota</taxon>
        <taxon>Clostridia</taxon>
        <taxon>Eubacteriales</taxon>
        <taxon>Clostridiaceae</taxon>
        <taxon>Clostridium</taxon>
    </lineage>
</organism>
<protein>
    <submittedName>
        <fullName evidence="3">Glucans biosynthesis protein C</fullName>
    </submittedName>
</protein>
<feature type="transmembrane region" description="Helical" evidence="1">
    <location>
        <begin position="41"/>
        <end position="60"/>
    </location>
</feature>
<feature type="transmembrane region" description="Helical" evidence="1">
    <location>
        <begin position="258"/>
        <end position="280"/>
    </location>
</feature>
<dbReference type="InterPro" id="IPR002656">
    <property type="entry name" value="Acyl_transf_3_dom"/>
</dbReference>
<evidence type="ECO:0000256" key="1">
    <source>
        <dbReference type="SAM" id="Phobius"/>
    </source>
</evidence>
<feature type="transmembrane region" description="Helical" evidence="1">
    <location>
        <begin position="229"/>
        <end position="252"/>
    </location>
</feature>
<name>A0A6V8SHA0_9CLOT</name>
<comment type="caution">
    <text evidence="3">The sequence shown here is derived from an EMBL/GenBank/DDBJ whole genome shotgun (WGS) entry which is preliminary data.</text>
</comment>
<dbReference type="GO" id="GO:0016747">
    <property type="term" value="F:acyltransferase activity, transferring groups other than amino-acyl groups"/>
    <property type="evidence" value="ECO:0007669"/>
    <property type="project" value="InterPro"/>
</dbReference>
<reference evidence="3 4" key="1">
    <citation type="submission" date="2020-07" db="EMBL/GenBank/DDBJ databases">
        <title>A new beta-1,3-glucan-decomposing anaerobic bacterium isolated from anoxic soil subjected to biological soil disinfestation.</title>
        <authorList>
            <person name="Ueki A."/>
            <person name="Tonouchi A."/>
        </authorList>
    </citation>
    <scope>NUCLEOTIDE SEQUENCE [LARGE SCALE GENOMIC DNA]</scope>
    <source>
        <strain evidence="3 4">TW1</strain>
    </source>
</reference>
<dbReference type="PANTHER" id="PTHR36927">
    <property type="entry name" value="BLR4337 PROTEIN"/>
    <property type="match status" value="1"/>
</dbReference>
<sequence length="359" mass="42119">MRKHYIDWLRNICILFLFPFHTARIFDGNEPNYVQGTPHLFTTNLVFLSFWFMPLMFLLAGMSSRFSLASRTNKQYIKERFLRLFVPLFVGILIVMPPQGYIAIKFHYDYQYSFFDYLKKFFSDFSDLSGYFGSFTPGPLWFIIFLFVISILTLPLMRSISKSNKIKSQLIKLFSHPLKITILGLAITVISILPSIGGKNIFVYGLIFMAGFILTLDDKICEMIEKYRLYYLIVTIIGSITMLIEIYTVGWLDGFSTLGIIFSLIYYFTIWISLLAWIGYGKRYLNFKAGFLSYFSKAAFPIYIIHQTYLVIIGYFILRSVNIFLLQYISIITLTFMICLITYEVIRRFRLTKFLFGIK</sequence>
<feature type="transmembrane region" description="Helical" evidence="1">
    <location>
        <begin position="138"/>
        <end position="157"/>
    </location>
</feature>
<dbReference type="PANTHER" id="PTHR36927:SF3">
    <property type="entry name" value="GLUCANS BIOSYNTHESIS PROTEIN C"/>
    <property type="match status" value="1"/>
</dbReference>
<dbReference type="RefSeq" id="WP_183277549.1">
    <property type="nucleotide sequence ID" value="NZ_BLZR01000001.1"/>
</dbReference>
<accession>A0A6V8SHA0</accession>
<dbReference type="InterPro" id="IPR050623">
    <property type="entry name" value="Glucan_succinyl_AcylTrfase"/>
</dbReference>
<dbReference type="AlphaFoldDB" id="A0A6V8SHA0"/>
<feature type="transmembrane region" description="Helical" evidence="1">
    <location>
        <begin position="178"/>
        <end position="195"/>
    </location>
</feature>
<feature type="transmembrane region" description="Helical" evidence="1">
    <location>
        <begin position="324"/>
        <end position="346"/>
    </location>
</feature>
<dbReference type="Proteomes" id="UP000580568">
    <property type="component" value="Unassembled WGS sequence"/>
</dbReference>